<feature type="domain" description="WYL" evidence="1">
    <location>
        <begin position="16"/>
        <end position="77"/>
    </location>
</feature>
<organism evidence="2 3">
    <name type="scientific">Escherichia phage EP335</name>
    <dbReference type="NCBI Taxonomy" id="2070199"/>
    <lineage>
        <taxon>Viruses</taxon>
        <taxon>Duplodnaviria</taxon>
        <taxon>Heunggongvirae</taxon>
        <taxon>Uroviricota</taxon>
        <taxon>Caudoviricetes</taxon>
        <taxon>Mktvariviridae</taxon>
        <taxon>Gordonclarkvirinae</taxon>
        <taxon>Nieuwekanaalvirus</taxon>
        <taxon>Nieuwekanaalvirus EP335</taxon>
    </lineage>
</organism>
<dbReference type="InterPro" id="IPR026881">
    <property type="entry name" value="WYL_dom"/>
</dbReference>
<dbReference type="RefSeq" id="YP_010672693.1">
    <property type="nucleotide sequence ID" value="NC_070979.1"/>
</dbReference>
<reference evidence="3" key="1">
    <citation type="submission" date="2018-01" db="EMBL/GenBank/DDBJ databases">
        <authorList>
            <person name="van Mierlo J.T."/>
            <person name="Hagens S."/>
            <person name="Witte S."/>
            <person name="Klamert S."/>
            <person name="van de Straat L."/>
        </authorList>
    </citation>
    <scope>NUCLEOTIDE SEQUENCE [LARGE SCALE GENOMIC DNA]</scope>
</reference>
<sequence>MLENNLKKETTDAPVSTKQILRFRYRNWRGEVADRAVIPIRTSVGVSVYHNDGNPCWIMTAYDTEKDQIRDFALKDIIQYYDLI</sequence>
<dbReference type="GeneID" id="77948980"/>
<keyword evidence="3" id="KW-1185">Reference proteome</keyword>
<proteinExistence type="predicted"/>
<accession>A0A2Z3DM42</accession>
<evidence type="ECO:0000313" key="3">
    <source>
        <dbReference type="Proteomes" id="UP000257884"/>
    </source>
</evidence>
<dbReference type="KEGG" id="vg:77948980"/>
<evidence type="ECO:0000313" key="2">
    <source>
        <dbReference type="EMBL" id="AVZ45108.1"/>
    </source>
</evidence>
<name>A0A2Z3DM42_9CAUD</name>
<dbReference type="Pfam" id="PF13280">
    <property type="entry name" value="WYL"/>
    <property type="match status" value="1"/>
</dbReference>
<evidence type="ECO:0000259" key="1">
    <source>
        <dbReference type="Pfam" id="PF13280"/>
    </source>
</evidence>
<protein>
    <recommendedName>
        <fullName evidence="1">WYL domain-containing protein</fullName>
    </recommendedName>
</protein>
<dbReference type="Proteomes" id="UP000257884">
    <property type="component" value="Segment"/>
</dbReference>
<dbReference type="EMBL" id="MG748548">
    <property type="protein sequence ID" value="AVZ45108.1"/>
    <property type="molecule type" value="Genomic_DNA"/>
</dbReference>